<dbReference type="InterPro" id="IPR003961">
    <property type="entry name" value="FN3_dom"/>
</dbReference>
<dbReference type="InterPro" id="IPR036116">
    <property type="entry name" value="FN3_sf"/>
</dbReference>
<dbReference type="EMBL" id="PVTL01000002">
    <property type="protein sequence ID" value="PRY69618.1"/>
    <property type="molecule type" value="Genomic_DNA"/>
</dbReference>
<dbReference type="SMART" id="SM00060">
    <property type="entry name" value="FN3"/>
    <property type="match status" value="3"/>
</dbReference>
<organism evidence="6 7">
    <name type="scientific">Glaciihabitans tibetensis</name>
    <dbReference type="NCBI Taxonomy" id="1266600"/>
    <lineage>
        <taxon>Bacteria</taxon>
        <taxon>Bacillati</taxon>
        <taxon>Actinomycetota</taxon>
        <taxon>Actinomycetes</taxon>
        <taxon>Micrococcales</taxon>
        <taxon>Microbacteriaceae</taxon>
        <taxon>Glaciihabitans</taxon>
    </lineage>
</organism>
<dbReference type="Pfam" id="PF17963">
    <property type="entry name" value="Big_9"/>
    <property type="match status" value="6"/>
</dbReference>
<keyword evidence="2" id="KW-0624">Polysaccharide degradation</keyword>
<feature type="region of interest" description="Disordered" evidence="3">
    <location>
        <begin position="398"/>
        <end position="417"/>
    </location>
</feature>
<dbReference type="OrthoDB" id="5241356at2"/>
<dbReference type="Pfam" id="PF00041">
    <property type="entry name" value="fn3"/>
    <property type="match status" value="1"/>
</dbReference>
<accession>A0A2T0VHC4</accession>
<dbReference type="InterPro" id="IPR013783">
    <property type="entry name" value="Ig-like_fold"/>
</dbReference>
<gene>
    <name evidence="6" type="ORF">B0I08_102295</name>
</gene>
<dbReference type="CDD" id="cd00063">
    <property type="entry name" value="FN3"/>
    <property type="match status" value="1"/>
</dbReference>
<keyword evidence="4" id="KW-0472">Membrane</keyword>
<protein>
    <recommendedName>
        <fullName evidence="5">Fibronectin type-III domain-containing protein</fullName>
    </recommendedName>
</protein>
<comment type="caution">
    <text evidence="6">The sequence shown here is derived from an EMBL/GenBank/DDBJ whole genome shotgun (WGS) entry which is preliminary data.</text>
</comment>
<evidence type="ECO:0000256" key="1">
    <source>
        <dbReference type="ARBA" id="ARBA00023295"/>
    </source>
</evidence>
<evidence type="ECO:0000313" key="7">
    <source>
        <dbReference type="Proteomes" id="UP000237983"/>
    </source>
</evidence>
<dbReference type="SUPFAM" id="SSF49265">
    <property type="entry name" value="Fibronectin type III"/>
    <property type="match status" value="2"/>
</dbReference>
<sequence length="1997" mass="204918">MIRHWFAARRSLILTVTSGSVIAALIAVIAVVSGGYSARKVDLQDAAVWVSNAAEGAIGRANTEVLELNSVMSDLGGTVSILQSGTTVLVVDRTSSTLEVVDSATSTVIDDVPLPPDAPEVFLTGETVVILSGGTGEVWFVPLASLSDFDAEAQPTLSLGAGLVSSIDDAGSLFSYSPSTQQVYRMTPAASDEVQSTDDLVLPADAIPTITSVDDRWAVLDSSTGQLYLSDREVTLAMPGNAAASVELQVASADGTRVILADSGGAVAVELDSGDQSVLVDGQAGTPAPPVVVAGCILAGWSAGTAWRECSGDDATDASAEAPDADGVDSAGLMTLQSMPASATPVFQVNGTRALLNDTRDGGAWLVQGAGELINNWADLIPPDDSAEPEVVDDDSLTQVDEQQQPPVATDDEFGVRPGRTSTLPVLLNDYDANGDVVVVSEFEALDESVGFVDAINNNQLLQVTMADTSRGTASFQYTITDGRGGSATATVTLTVRAASENSPPEQVRSTSLVAPAGGRATTEVLGDWVDPDGDAFYLASATTAAPDSVTFKPSGTLIFSDEAPSSGAASVLLAVSDGTAVGNGSVDVRIEQPGAVPLVAEAFIVRATAGTAVTVTPLAHVHGGSAEARLVSVPAKPDVTILPAYEAGTFQFSSTSVGTHYLEYVVTDGDLSATGVVRVDVSAPVVSSRPVTVPKTVFVQSLQSEQVDVAGTDIDPGGAVLVVTGLSNLPPASGVSAEIIEQRYVRVRLDTPLAGAVTFNYSISNGLASAEGTITVIEIAAPPSLQPPIARDDSITVRAGATTDIAVLDNDEHPDGAALTLLPALAEGLPEDSGLLFASGTVLRYLAPATPGNFVAVYEIAGPDGQRARAQVDISVREADTNTNAAPVPAPLTARVLAGGTVTIPVPLTGIDPDGDTVQLLGQETSPERGSVIAVGADSITYRAGDYSTGTDSFDYAVVDALGARATGTVRVGISARLDGARNPVATLDEVATRPGTTVSVRVLANDSDPDGTTLSVASAVPNDSATTARVDGDIVVITPGETAGVYGVVYTIENELGGTSSNFIRVTVSPDAPLSYPIVTDAVLTLSDIVDRDEVTVDVLAGVFFADGDPSSLTLSVYPGYDGSARVTTARTIRVSVTRSSQIIPFAVTHPEDASIVSFGFIRVPGLDDALPQLNANAPRLTVVSEQALTIQLDDYVLAAEGRSVQLTDTSSVRATHNNGASLVVDRDTLVFTSADQFFGEASISFEVTDGESATDPAGRTATLVLAITVLPRENQPAVFAGAVLQLEPAESKKIDLTRLTTYPYPNDIGELQYTLLSVPENMRATLTGQSLTIAPGVAAGTGSMGTLLVGVRDALTEGKAGRIEVEIVPSTRPLARPATDIAPVRRGQNTVVDVLGNDNATNPFPGTPLRVIAIRGADNATLPAGVRVTPSVDNATLTVSVAATAAPTDTTLQYQVMDATGDPTRAVWGTVRISVQDRPDAVSDVSVTAFADRRLTVTWTGGQFNNSPITGYRVALQDAVSGATVGGADCTGSRCTVTTPGNGPDSSVIISVVARNAIGASDPAVTSAATWSDVVPGAPTGVRATPLDHGLRISWAKPESSGGSAITSYVLTVAGAGTQEYSVPERDAVGTVYTRDITNAGLGNGTPVAFSVSARNSASTTLATWNSAAGSGIPAGAPVFTAPPVASAEIDDPDTIVLNWGSLVTANGRPVSDYYAAVFTGEAPQCSVRGDLPGSVSVPQLSDTFRSLGTGTSTSFGDLSANTTYKFAVYAFNGMGCTTSPVVELTPRQRPGSVESISVSEPLSSGSSTWDIRLDDFVITRGSTDASSLIYRLGGGTVEGGESGPITPGGFFVSSNGSHYGQDLTVQVKACANYPEYSVPVCSADWSAPLPLGVPVNNTTLGSLSATVNEPEIDPGLPATGSYSWASSPRGRYDSVSYSCGGAPVPIVDGAGGQCTVVADNNGTFPGLTITITVGGAEYTRAYGWNDYTTRRTP</sequence>
<keyword evidence="4" id="KW-1133">Transmembrane helix</keyword>
<dbReference type="GO" id="GO:0000272">
    <property type="term" value="P:polysaccharide catabolic process"/>
    <property type="evidence" value="ECO:0007669"/>
    <property type="project" value="UniProtKB-KW"/>
</dbReference>
<feature type="domain" description="Fibronectin type-III" evidence="5">
    <location>
        <begin position="1581"/>
        <end position="1687"/>
    </location>
</feature>
<dbReference type="NCBIfam" id="NF012211">
    <property type="entry name" value="tand_rpt_95"/>
    <property type="match status" value="1"/>
</dbReference>
<feature type="compositionally biased region" description="Polar residues" evidence="3">
    <location>
        <begin position="398"/>
        <end position="407"/>
    </location>
</feature>
<keyword evidence="1" id="KW-0378">Hydrolase</keyword>
<dbReference type="PROSITE" id="PS50853">
    <property type="entry name" value="FN3"/>
    <property type="match status" value="2"/>
</dbReference>
<evidence type="ECO:0000256" key="4">
    <source>
        <dbReference type="SAM" id="Phobius"/>
    </source>
</evidence>
<evidence type="ECO:0000256" key="3">
    <source>
        <dbReference type="SAM" id="MobiDB-lite"/>
    </source>
</evidence>
<name>A0A2T0VHC4_9MICO</name>
<feature type="transmembrane region" description="Helical" evidence="4">
    <location>
        <begin position="12"/>
        <end position="36"/>
    </location>
</feature>
<evidence type="ECO:0000259" key="5">
    <source>
        <dbReference type="PROSITE" id="PS50853"/>
    </source>
</evidence>
<keyword evidence="2" id="KW-0119">Carbohydrate metabolism</keyword>
<dbReference type="Proteomes" id="UP000237983">
    <property type="component" value="Unassembled WGS sequence"/>
</dbReference>
<keyword evidence="1" id="KW-0326">Glycosidase</keyword>
<reference evidence="6 7" key="1">
    <citation type="submission" date="2018-03" db="EMBL/GenBank/DDBJ databases">
        <title>Genomic Encyclopedia of Type Strains, Phase III (KMG-III): the genomes of soil and plant-associated and newly described type strains.</title>
        <authorList>
            <person name="Whitman W."/>
        </authorList>
    </citation>
    <scope>NUCLEOTIDE SEQUENCE [LARGE SCALE GENOMIC DNA]</scope>
    <source>
        <strain evidence="6 7">CGMCC 1.12484</strain>
    </source>
</reference>
<dbReference type="Gene3D" id="2.60.40.10">
    <property type="entry name" value="Immunoglobulins"/>
    <property type="match status" value="3"/>
</dbReference>
<dbReference type="RefSeq" id="WP_106210541.1">
    <property type="nucleotide sequence ID" value="NZ_PVTL01000002.1"/>
</dbReference>
<evidence type="ECO:0000256" key="2">
    <source>
        <dbReference type="ARBA" id="ARBA00023326"/>
    </source>
</evidence>
<dbReference type="Gene3D" id="2.60.40.2810">
    <property type="match status" value="1"/>
</dbReference>
<evidence type="ECO:0000313" key="6">
    <source>
        <dbReference type="EMBL" id="PRY69618.1"/>
    </source>
</evidence>
<keyword evidence="7" id="KW-1185">Reference proteome</keyword>
<dbReference type="GO" id="GO:0016798">
    <property type="term" value="F:hydrolase activity, acting on glycosyl bonds"/>
    <property type="evidence" value="ECO:0007669"/>
    <property type="project" value="UniProtKB-KW"/>
</dbReference>
<feature type="domain" description="Fibronectin type-III" evidence="5">
    <location>
        <begin position="1484"/>
        <end position="1580"/>
    </location>
</feature>
<proteinExistence type="predicted"/>
<keyword evidence="4" id="KW-0812">Transmembrane</keyword>